<evidence type="ECO:0000313" key="9">
    <source>
        <dbReference type="Proteomes" id="UP000245216"/>
    </source>
</evidence>
<dbReference type="Gene3D" id="2.40.50.140">
    <property type="entry name" value="Nucleic acid-binding proteins"/>
    <property type="match status" value="1"/>
</dbReference>
<dbReference type="Proteomes" id="UP000245216">
    <property type="component" value="Unassembled WGS sequence"/>
</dbReference>
<evidence type="ECO:0000259" key="7">
    <source>
        <dbReference type="PROSITE" id="PS50893"/>
    </source>
</evidence>
<dbReference type="GO" id="GO:0055052">
    <property type="term" value="C:ATP-binding cassette (ABC) transporter complex, substrate-binding subunit-containing"/>
    <property type="evidence" value="ECO:0007669"/>
    <property type="project" value="TreeGrafter"/>
</dbReference>
<proteinExistence type="predicted"/>
<dbReference type="SUPFAM" id="SSF52540">
    <property type="entry name" value="P-loop containing nucleoside triphosphate hydrolases"/>
    <property type="match status" value="1"/>
</dbReference>
<dbReference type="InterPro" id="IPR003439">
    <property type="entry name" value="ABC_transporter-like_ATP-bd"/>
</dbReference>
<reference evidence="8 9" key="1">
    <citation type="submission" date="2018-05" db="EMBL/GenBank/DDBJ databases">
        <title>Genome Sequence of an Efficient Indole-Degrading Bacterium, Alcaligenes sp.YBY.</title>
        <authorList>
            <person name="Yang B."/>
        </authorList>
    </citation>
    <scope>NUCLEOTIDE SEQUENCE [LARGE SCALE GENOMIC DNA]</scope>
    <source>
        <strain evidence="8 9">YBY</strain>
    </source>
</reference>
<dbReference type="InterPro" id="IPR017871">
    <property type="entry name" value="ABC_transporter-like_CS"/>
</dbReference>
<organism evidence="8 9">
    <name type="scientific">Alcaligenes faecalis</name>
    <dbReference type="NCBI Taxonomy" id="511"/>
    <lineage>
        <taxon>Bacteria</taxon>
        <taxon>Pseudomonadati</taxon>
        <taxon>Pseudomonadota</taxon>
        <taxon>Betaproteobacteria</taxon>
        <taxon>Burkholderiales</taxon>
        <taxon>Alcaligenaceae</taxon>
        <taxon>Alcaligenes</taxon>
    </lineage>
</organism>
<dbReference type="InterPro" id="IPR013611">
    <property type="entry name" value="Transp-assoc_OB_typ2"/>
</dbReference>
<dbReference type="Pfam" id="PF00005">
    <property type="entry name" value="ABC_tran"/>
    <property type="match status" value="1"/>
</dbReference>
<feature type="domain" description="ABC transporter" evidence="7">
    <location>
        <begin position="6"/>
        <end position="236"/>
    </location>
</feature>
<protein>
    <submittedName>
        <fullName evidence="8">ABC transporter ATP-binding protein</fullName>
    </submittedName>
</protein>
<dbReference type="FunFam" id="3.40.50.300:FF:000042">
    <property type="entry name" value="Maltose/maltodextrin ABC transporter, ATP-binding protein"/>
    <property type="match status" value="1"/>
</dbReference>
<keyword evidence="5" id="KW-1278">Translocase</keyword>
<evidence type="ECO:0000256" key="5">
    <source>
        <dbReference type="ARBA" id="ARBA00022967"/>
    </source>
</evidence>
<evidence type="ECO:0000256" key="6">
    <source>
        <dbReference type="ARBA" id="ARBA00023136"/>
    </source>
</evidence>
<sequence>MSRAAIELQGIGKAWGEQAVLKQMDLSIQEGKFTALLGPSGCGKSTLLRIIAGLETPDQGRLLINGQDATYLEPAKRGLSMVFQSYALFPHLNVADNILFGLQVRRADRQQQKERLREALALTNLEGLEERKPGQLSGGQRQRVALARSIVSGHRICLMDEPLSNLDAKLRHTVRHEIRALQQRLGLTVVYVTHDQTEAMGMADHVVLLNAGHIEQQGSAQDLYGQPNSVFTAGFIGSPPMMMIHSDHVPVELWPSRRQYDQPHRVLVGVRPENLNLHEAGEQHVAATVVHQEFQGADAYVYVQLDDGHTLIVRAPHSRSVEAGARCGLSWNSVHAFYFNQDSGARLPTPSADALTAAPFAVLPAVLP</sequence>
<keyword evidence="2" id="KW-1003">Cell membrane</keyword>
<dbReference type="Pfam" id="PF08402">
    <property type="entry name" value="TOBE_2"/>
    <property type="match status" value="1"/>
</dbReference>
<dbReference type="GO" id="GO:0140359">
    <property type="term" value="F:ABC-type transporter activity"/>
    <property type="evidence" value="ECO:0007669"/>
    <property type="project" value="UniProtKB-ARBA"/>
</dbReference>
<dbReference type="InterPro" id="IPR008995">
    <property type="entry name" value="Mo/tungstate-bd_C_term_dom"/>
</dbReference>
<dbReference type="PROSITE" id="PS00211">
    <property type="entry name" value="ABC_TRANSPORTER_1"/>
    <property type="match status" value="1"/>
</dbReference>
<keyword evidence="4 8" id="KW-0067">ATP-binding</keyword>
<dbReference type="PANTHER" id="PTHR43875">
    <property type="entry name" value="MALTODEXTRIN IMPORT ATP-BINDING PROTEIN MSMX"/>
    <property type="match status" value="1"/>
</dbReference>
<keyword evidence="3" id="KW-0547">Nucleotide-binding</keyword>
<dbReference type="Gene3D" id="3.40.50.300">
    <property type="entry name" value="P-loop containing nucleotide triphosphate hydrolases"/>
    <property type="match status" value="1"/>
</dbReference>
<keyword evidence="6" id="KW-0472">Membrane</keyword>
<dbReference type="STRING" id="511.UZ73_08245"/>
<evidence type="ECO:0000256" key="2">
    <source>
        <dbReference type="ARBA" id="ARBA00022475"/>
    </source>
</evidence>
<dbReference type="PANTHER" id="PTHR43875:SF15">
    <property type="entry name" value="TREHALOSE IMPORT ATP-BINDING PROTEIN SUGC"/>
    <property type="match status" value="1"/>
</dbReference>
<dbReference type="AlphaFoldDB" id="A0A2U2BLK2"/>
<accession>A0A2U2BLK2</accession>
<evidence type="ECO:0000256" key="3">
    <source>
        <dbReference type="ARBA" id="ARBA00022741"/>
    </source>
</evidence>
<reference evidence="8 9" key="2">
    <citation type="submission" date="2018-05" db="EMBL/GenBank/DDBJ databases">
        <authorList>
            <person name="Lanie J.A."/>
            <person name="Ng W.-L."/>
            <person name="Kazmierczak K.M."/>
            <person name="Andrzejewski T.M."/>
            <person name="Davidsen T.M."/>
            <person name="Wayne K.J."/>
            <person name="Tettelin H."/>
            <person name="Glass J.I."/>
            <person name="Rusch D."/>
            <person name="Podicherti R."/>
            <person name="Tsui H.-C.T."/>
            <person name="Winkler M.E."/>
        </authorList>
    </citation>
    <scope>NUCLEOTIDE SEQUENCE [LARGE SCALE GENOMIC DNA]</scope>
    <source>
        <strain evidence="8 9">YBY</strain>
    </source>
</reference>
<evidence type="ECO:0000256" key="1">
    <source>
        <dbReference type="ARBA" id="ARBA00022448"/>
    </source>
</evidence>
<dbReference type="GO" id="GO:0016887">
    <property type="term" value="F:ATP hydrolysis activity"/>
    <property type="evidence" value="ECO:0007669"/>
    <property type="project" value="InterPro"/>
</dbReference>
<dbReference type="InterPro" id="IPR003593">
    <property type="entry name" value="AAA+_ATPase"/>
</dbReference>
<dbReference type="InterPro" id="IPR012340">
    <property type="entry name" value="NA-bd_OB-fold"/>
</dbReference>
<evidence type="ECO:0000313" key="8">
    <source>
        <dbReference type="EMBL" id="PWE14866.1"/>
    </source>
</evidence>
<dbReference type="SUPFAM" id="SSF50331">
    <property type="entry name" value="MOP-like"/>
    <property type="match status" value="1"/>
</dbReference>
<dbReference type="InterPro" id="IPR027417">
    <property type="entry name" value="P-loop_NTPase"/>
</dbReference>
<name>A0A2U2BLK2_ALCFA</name>
<dbReference type="SMART" id="SM00382">
    <property type="entry name" value="AAA"/>
    <property type="match status" value="1"/>
</dbReference>
<dbReference type="PROSITE" id="PS50893">
    <property type="entry name" value="ABC_TRANSPORTER_2"/>
    <property type="match status" value="1"/>
</dbReference>
<dbReference type="InterPro" id="IPR047641">
    <property type="entry name" value="ABC_transpr_MalK/UgpC-like"/>
</dbReference>
<keyword evidence="1" id="KW-0813">Transport</keyword>
<dbReference type="GO" id="GO:0005524">
    <property type="term" value="F:ATP binding"/>
    <property type="evidence" value="ECO:0007669"/>
    <property type="project" value="UniProtKB-KW"/>
</dbReference>
<evidence type="ECO:0000256" key="4">
    <source>
        <dbReference type="ARBA" id="ARBA00022840"/>
    </source>
</evidence>
<dbReference type="EMBL" id="QEXO01000002">
    <property type="protein sequence ID" value="PWE14866.1"/>
    <property type="molecule type" value="Genomic_DNA"/>
</dbReference>
<dbReference type="RefSeq" id="WP_109088912.1">
    <property type="nucleotide sequence ID" value="NZ_QEXO01000002.1"/>
</dbReference>
<comment type="caution">
    <text evidence="8">The sequence shown here is derived from an EMBL/GenBank/DDBJ whole genome shotgun (WGS) entry which is preliminary data.</text>
</comment>
<dbReference type="Gene3D" id="2.40.50.100">
    <property type="match status" value="1"/>
</dbReference>
<gene>
    <name evidence="8" type="ORF">DF183_09220</name>
</gene>